<dbReference type="KEGG" id="trr:M419DRAFT_89290"/>
<evidence type="ECO:0000256" key="3">
    <source>
        <dbReference type="ARBA" id="ARBA00022525"/>
    </source>
</evidence>
<evidence type="ECO:0000313" key="5">
    <source>
        <dbReference type="EMBL" id="ETR98264.1"/>
    </source>
</evidence>
<proteinExistence type="inferred from homology"/>
<dbReference type="AlphaFoldDB" id="A0A024RYP7"/>
<dbReference type="InterPro" id="IPR010829">
    <property type="entry name" value="Cerato-platanin"/>
</dbReference>
<keyword evidence="3" id="KW-0964">Secreted</keyword>
<sequence>MHLSRLFQVALLVGSASAEVMSATFNSLYDDPSRSLSEVTCWRKNIGFMPNLDWTLQQDAAGFIGLDKVNGLNSVKCFTCWKLSYEGKTISLLALDGAESGVVMSFSALQFLTDGRAQELARVDVDAVEVDTAECGFPASKLHAYDF</sequence>
<comment type="subcellular location">
    <subcellularLocation>
        <location evidence="1">Secreted</location>
    </subcellularLocation>
</comment>
<comment type="similarity">
    <text evidence="2">Belongs to the cerato-platanin family.</text>
</comment>
<feature type="chain" id="PRO_5001536770" evidence="4">
    <location>
        <begin position="19"/>
        <end position="147"/>
    </location>
</feature>
<dbReference type="OrthoDB" id="4898945at2759"/>
<protein>
    <submittedName>
        <fullName evidence="5">Snodprot2</fullName>
    </submittedName>
</protein>
<dbReference type="GO" id="GO:0005576">
    <property type="term" value="C:extracellular region"/>
    <property type="evidence" value="ECO:0007669"/>
    <property type="project" value="UniProtKB-SubCell"/>
</dbReference>
<evidence type="ECO:0000256" key="4">
    <source>
        <dbReference type="SAM" id="SignalP"/>
    </source>
</evidence>
<dbReference type="InterPro" id="IPR036908">
    <property type="entry name" value="RlpA-like_sf"/>
</dbReference>
<dbReference type="Proteomes" id="UP000024376">
    <property type="component" value="Unassembled WGS sequence"/>
</dbReference>
<name>A0A024RYP7_HYPJR</name>
<organism evidence="5 6">
    <name type="scientific">Hypocrea jecorina (strain ATCC 56765 / BCRC 32924 / NRRL 11460 / Rut C-30)</name>
    <name type="common">Trichoderma reesei</name>
    <dbReference type="NCBI Taxonomy" id="1344414"/>
    <lineage>
        <taxon>Eukaryota</taxon>
        <taxon>Fungi</taxon>
        <taxon>Dikarya</taxon>
        <taxon>Ascomycota</taxon>
        <taxon>Pezizomycotina</taxon>
        <taxon>Sordariomycetes</taxon>
        <taxon>Hypocreomycetidae</taxon>
        <taxon>Hypocreales</taxon>
        <taxon>Hypocreaceae</taxon>
        <taxon>Trichoderma</taxon>
    </lineage>
</organism>
<dbReference type="CDD" id="cd22778">
    <property type="entry name" value="DPBB_CEPL-like"/>
    <property type="match status" value="1"/>
</dbReference>
<reference evidence="6" key="1">
    <citation type="journal article" date="2013" name="Ind. Biotechnol.">
        <title>Comparative genomics analysis of Trichoderma reesei strains.</title>
        <authorList>
            <person name="Koike H."/>
            <person name="Aerts A."/>
            <person name="LaButti K."/>
            <person name="Grigoriev I.V."/>
            <person name="Baker S.E."/>
        </authorList>
    </citation>
    <scope>NUCLEOTIDE SEQUENCE [LARGE SCALE GENOMIC DNA]</scope>
    <source>
        <strain evidence="6">ATCC 56765 / BCRC 32924 / NRRL 11460 / Rut C-30</strain>
    </source>
</reference>
<evidence type="ECO:0000256" key="1">
    <source>
        <dbReference type="ARBA" id="ARBA00004613"/>
    </source>
</evidence>
<keyword evidence="4" id="KW-0732">Signal</keyword>
<evidence type="ECO:0000256" key="2">
    <source>
        <dbReference type="ARBA" id="ARBA00010421"/>
    </source>
</evidence>
<dbReference type="EMBL" id="KI911164">
    <property type="protein sequence ID" value="ETR98264.1"/>
    <property type="molecule type" value="Genomic_DNA"/>
</dbReference>
<dbReference type="HOGENOM" id="CLU_111635_2_0_1"/>
<feature type="signal peptide" evidence="4">
    <location>
        <begin position="1"/>
        <end position="18"/>
    </location>
</feature>
<accession>A0A024RYP7</accession>
<evidence type="ECO:0000313" key="6">
    <source>
        <dbReference type="Proteomes" id="UP000024376"/>
    </source>
</evidence>
<gene>
    <name evidence="5" type="ORF">M419DRAFT_89290</name>
</gene>
<dbReference type="Pfam" id="PF07249">
    <property type="entry name" value="Cerato-platanin"/>
    <property type="match status" value="1"/>
</dbReference>
<dbReference type="Gene3D" id="2.40.40.10">
    <property type="entry name" value="RlpA-like domain"/>
    <property type="match status" value="1"/>
</dbReference>